<organism evidence="13 14">
    <name type="scientific">Erythroxylum novogranatense</name>
    <dbReference type="NCBI Taxonomy" id="1862640"/>
    <lineage>
        <taxon>Eukaryota</taxon>
        <taxon>Viridiplantae</taxon>
        <taxon>Streptophyta</taxon>
        <taxon>Embryophyta</taxon>
        <taxon>Tracheophyta</taxon>
        <taxon>Spermatophyta</taxon>
        <taxon>Magnoliopsida</taxon>
        <taxon>eudicotyledons</taxon>
        <taxon>Gunneridae</taxon>
        <taxon>Pentapetalae</taxon>
        <taxon>rosids</taxon>
        <taxon>fabids</taxon>
        <taxon>Malpighiales</taxon>
        <taxon>Erythroxylaceae</taxon>
        <taxon>Erythroxylum</taxon>
    </lineage>
</organism>
<dbReference type="PROSITE" id="PS51017">
    <property type="entry name" value="CCT"/>
    <property type="match status" value="1"/>
</dbReference>
<evidence type="ECO:0000256" key="4">
    <source>
        <dbReference type="ARBA" id="ARBA00023015"/>
    </source>
</evidence>
<dbReference type="GO" id="GO:0005634">
    <property type="term" value="C:nucleus"/>
    <property type="evidence" value="ECO:0007669"/>
    <property type="project" value="UniProtKB-SubCell"/>
</dbReference>
<feature type="domain" description="CCT" evidence="12">
    <location>
        <begin position="613"/>
        <end position="655"/>
    </location>
</feature>
<comment type="subcellular location">
    <subcellularLocation>
        <location evidence="1 9">Nucleus</location>
    </subcellularLocation>
</comment>
<keyword evidence="14" id="KW-1185">Reference proteome</keyword>
<comment type="similarity">
    <text evidence="2">Belongs to the ARR-like family.</text>
</comment>
<dbReference type="SMART" id="SM00448">
    <property type="entry name" value="REC"/>
    <property type="match status" value="1"/>
</dbReference>
<dbReference type="CDD" id="cd17582">
    <property type="entry name" value="psREC_PRR"/>
    <property type="match status" value="1"/>
</dbReference>
<evidence type="ECO:0000313" key="13">
    <source>
        <dbReference type="EMBL" id="KAJ8748487.1"/>
    </source>
</evidence>
<feature type="region of interest" description="Disordered" evidence="10">
    <location>
        <begin position="179"/>
        <end position="211"/>
    </location>
</feature>
<dbReference type="InterPro" id="IPR010402">
    <property type="entry name" value="CCT_domain"/>
</dbReference>
<feature type="compositionally biased region" description="Basic and acidic residues" evidence="10">
    <location>
        <begin position="198"/>
        <end position="211"/>
    </location>
</feature>
<evidence type="ECO:0000313" key="14">
    <source>
        <dbReference type="Proteomes" id="UP001159364"/>
    </source>
</evidence>
<dbReference type="PANTHER" id="PTHR43874:SF146">
    <property type="entry name" value="TWO-COMPONENT RESPONSE REGULATOR-LIKE APRR9"/>
    <property type="match status" value="1"/>
</dbReference>
<dbReference type="PROSITE" id="PS50110">
    <property type="entry name" value="RESPONSE_REGULATORY"/>
    <property type="match status" value="1"/>
</dbReference>
<keyword evidence="7 9" id="KW-0539">Nucleus</keyword>
<evidence type="ECO:0000256" key="6">
    <source>
        <dbReference type="ARBA" id="ARBA00023163"/>
    </source>
</evidence>
<dbReference type="Pfam" id="PF06203">
    <property type="entry name" value="CCT"/>
    <property type="match status" value="1"/>
</dbReference>
<evidence type="ECO:0000256" key="1">
    <source>
        <dbReference type="ARBA" id="ARBA00004123"/>
    </source>
</evidence>
<evidence type="ECO:0000259" key="12">
    <source>
        <dbReference type="PROSITE" id="PS51017"/>
    </source>
</evidence>
<evidence type="ECO:0000256" key="10">
    <source>
        <dbReference type="SAM" id="MobiDB-lite"/>
    </source>
</evidence>
<dbReference type="EMBL" id="JAIWQS010000012">
    <property type="protein sequence ID" value="KAJ8748487.1"/>
    <property type="molecule type" value="Genomic_DNA"/>
</dbReference>
<evidence type="ECO:0000256" key="2">
    <source>
        <dbReference type="ARBA" id="ARBA00010330"/>
    </source>
</evidence>
<comment type="caution">
    <text evidence="13">The sequence shown here is derived from an EMBL/GenBank/DDBJ whole genome shotgun (WGS) entry which is preliminary data.</text>
</comment>
<feature type="region of interest" description="Disordered" evidence="10">
    <location>
        <begin position="390"/>
        <end position="422"/>
    </location>
</feature>
<proteinExistence type="inferred from homology"/>
<reference evidence="13 14" key="1">
    <citation type="submission" date="2021-09" db="EMBL/GenBank/DDBJ databases">
        <title>Genomic insights and catalytic innovation underlie evolution of tropane alkaloids biosynthesis.</title>
        <authorList>
            <person name="Wang Y.-J."/>
            <person name="Tian T."/>
            <person name="Huang J.-P."/>
            <person name="Huang S.-X."/>
        </authorList>
    </citation>
    <scope>NUCLEOTIDE SEQUENCE [LARGE SCALE GENOMIC DNA]</scope>
    <source>
        <strain evidence="13">KIB-2018</strain>
        <tissue evidence="13">Leaf</tissue>
    </source>
</reference>
<protein>
    <recommendedName>
        <fullName evidence="15">Two-component response regulator-like APRR5</fullName>
    </recommendedName>
</protein>
<dbReference type="AlphaFoldDB" id="A0AAV8S8P5"/>
<dbReference type="InterPro" id="IPR011006">
    <property type="entry name" value="CheY-like_superfamily"/>
</dbReference>
<accession>A0AAV8S8P5</accession>
<evidence type="ECO:0000256" key="7">
    <source>
        <dbReference type="ARBA" id="ARBA00023242"/>
    </source>
</evidence>
<evidence type="ECO:0000256" key="5">
    <source>
        <dbReference type="ARBA" id="ARBA00023108"/>
    </source>
</evidence>
<dbReference type="Pfam" id="PF00072">
    <property type="entry name" value="Response_reg"/>
    <property type="match status" value="1"/>
</dbReference>
<evidence type="ECO:0000256" key="3">
    <source>
        <dbReference type="ARBA" id="ARBA00023012"/>
    </source>
</evidence>
<feature type="region of interest" description="Disordered" evidence="10">
    <location>
        <begin position="509"/>
        <end position="529"/>
    </location>
</feature>
<keyword evidence="5" id="KW-0090">Biological rhythms</keyword>
<feature type="compositionally biased region" description="Polar residues" evidence="10">
    <location>
        <begin position="518"/>
        <end position="529"/>
    </location>
</feature>
<comment type="caution">
    <text evidence="8">Lacks conserved residue(s) required for the propagation of feature annotation.</text>
</comment>
<feature type="domain" description="Response regulatory" evidence="11">
    <location>
        <begin position="37"/>
        <end position="155"/>
    </location>
</feature>
<feature type="compositionally biased region" description="Polar residues" evidence="10">
    <location>
        <begin position="394"/>
        <end position="422"/>
    </location>
</feature>
<evidence type="ECO:0000256" key="8">
    <source>
        <dbReference type="PROSITE-ProRule" id="PRU00169"/>
    </source>
</evidence>
<name>A0AAV8S8P5_9ROSI</name>
<feature type="compositionally biased region" description="Polar residues" evidence="10">
    <location>
        <begin position="179"/>
        <end position="197"/>
    </location>
</feature>
<dbReference type="SUPFAM" id="SSF52172">
    <property type="entry name" value="CheY-like"/>
    <property type="match status" value="1"/>
</dbReference>
<sequence length="667" mass="74193">MAVIDDMRMEVEEATDNKGAAMEVVRWEKFLPNMTLRVLLVEADDSTRQIIAALLRKCSYKVAAFPDGLMAWEALKGRPHNLDLILTEVELPSISGYALLTLVMEHDFCRNIPVIMMSSHDSISMVLKCMLKGAADFLIKPVRRNELKNLWQHVWRRQTLPPGRILLNSSTVHHKIEATSETNATSDHSSDCLTSTQKNRDGREKGSDAQDLSRLKWNNASNLSNTGRDMYEEQATLEIESADSECKNRSNQSELACNETYNSSTLRLGEVNGFTRVRPESDKNYAINYQCNNYELVEPSSGTVDLISTFGNGSNRIHEHSSMDVSTNRFEFTPQQEIYLGRFCPTSANDLPIDEKQALNHSNTSAFSWYNSKTLRPFFPISIANGSGFEKDASNSPEISSNQVSQNGSGISGQHGSTGNSSQKIMTTLVTGSGQTDISYPSPQHGLIPVQGVKLGNISIGYDHVFPSSYYNKQLGLPPTWTPKVDTESDQSPFPSNTSILYNQDIDDTKHQQRQSDDTPNNSVDQNINQQSIEPVEELKHGLPTTGQSACSSLCNGVTNYDSSGHDSVCNGNDANATVSVATERAIESESLDDGLFIQEGLKGMDDYRSGQREAALSKFRLKRKNRCYEKKVRYQSRKKLAEQRPRVKGQFVRQVQNNGPAADVRA</sequence>
<feature type="compositionally biased region" description="Polar residues" evidence="10">
    <location>
        <begin position="490"/>
        <end position="501"/>
    </location>
</feature>
<dbReference type="Gene3D" id="3.40.50.2300">
    <property type="match status" value="1"/>
</dbReference>
<dbReference type="InterPro" id="IPR001789">
    <property type="entry name" value="Sig_transdc_resp-reg_receiver"/>
</dbReference>
<gene>
    <name evidence="13" type="ORF">K2173_003384</name>
</gene>
<feature type="region of interest" description="Disordered" evidence="10">
    <location>
        <begin position="482"/>
        <end position="501"/>
    </location>
</feature>
<feature type="region of interest" description="Disordered" evidence="10">
    <location>
        <begin position="640"/>
        <end position="667"/>
    </location>
</feature>
<dbReference type="GO" id="GO:0009736">
    <property type="term" value="P:cytokinin-activated signaling pathway"/>
    <property type="evidence" value="ECO:0007669"/>
    <property type="project" value="InterPro"/>
</dbReference>
<evidence type="ECO:0000259" key="11">
    <source>
        <dbReference type="PROSITE" id="PS50110"/>
    </source>
</evidence>
<keyword evidence="3" id="KW-0902">Two-component regulatory system</keyword>
<dbReference type="InterPro" id="IPR045279">
    <property type="entry name" value="ARR-like"/>
</dbReference>
<evidence type="ECO:0008006" key="15">
    <source>
        <dbReference type="Google" id="ProtNLM"/>
    </source>
</evidence>
<keyword evidence="4" id="KW-0805">Transcription regulation</keyword>
<evidence type="ECO:0000256" key="9">
    <source>
        <dbReference type="PROSITE-ProRule" id="PRU00357"/>
    </source>
</evidence>
<dbReference type="PANTHER" id="PTHR43874">
    <property type="entry name" value="TWO-COMPONENT RESPONSE REGULATOR"/>
    <property type="match status" value="1"/>
</dbReference>
<dbReference type="GO" id="GO:0048511">
    <property type="term" value="P:rhythmic process"/>
    <property type="evidence" value="ECO:0007669"/>
    <property type="project" value="UniProtKB-KW"/>
</dbReference>
<keyword evidence="6" id="KW-0804">Transcription</keyword>
<dbReference type="GO" id="GO:0000160">
    <property type="term" value="P:phosphorelay signal transduction system"/>
    <property type="evidence" value="ECO:0007669"/>
    <property type="project" value="UniProtKB-KW"/>
</dbReference>
<dbReference type="Proteomes" id="UP001159364">
    <property type="component" value="Linkage Group LG12"/>
</dbReference>